<dbReference type="KEGG" id="emo:DM558_04690"/>
<dbReference type="GO" id="GO:0016779">
    <property type="term" value="F:nucleotidyltransferase activity"/>
    <property type="evidence" value="ECO:0007669"/>
    <property type="project" value="UniProtKB-KW"/>
</dbReference>
<evidence type="ECO:0000313" key="6">
    <source>
        <dbReference type="Proteomes" id="UP000273143"/>
    </source>
</evidence>
<feature type="domain" description="Phosphoribosyl-dephospho-CoA transferase MdcG C-terminal" evidence="3">
    <location>
        <begin position="95"/>
        <end position="197"/>
    </location>
</feature>
<evidence type="ECO:0000313" key="5">
    <source>
        <dbReference type="EMBL" id="AZS50115.1"/>
    </source>
</evidence>
<protein>
    <submittedName>
        <fullName evidence="5">Malonate decarboxylase holo-ACP synthase</fullName>
    </submittedName>
</protein>
<evidence type="ECO:0000259" key="4">
    <source>
        <dbReference type="Pfam" id="PF20866"/>
    </source>
</evidence>
<evidence type="ECO:0000256" key="2">
    <source>
        <dbReference type="ARBA" id="ARBA00022695"/>
    </source>
</evidence>
<accession>A0A3Q9JIA4</accession>
<dbReference type="Pfam" id="PF10620">
    <property type="entry name" value="MdcG"/>
    <property type="match status" value="1"/>
</dbReference>
<reference evidence="6" key="1">
    <citation type="submission" date="2018-06" db="EMBL/GenBank/DDBJ databases">
        <title>Complete genome of Pseudomonas insecticola strain QZS01.</title>
        <authorList>
            <person name="Wang J."/>
            <person name="Su Q."/>
        </authorList>
    </citation>
    <scope>NUCLEOTIDE SEQUENCE [LARGE SCALE GENOMIC DNA]</scope>
    <source>
        <strain evidence="6">QZS01</strain>
    </source>
</reference>
<sequence length="200" mass="22476">MIIHPHDLIWIDDKASLLTDVELPDWVIQHWQVSLPVVVRRDKLEAEFIPVGIRGCNRSQRLAAKIKQSHIVSVVTPESLVANMQVDDIHAPIKQSLYLLKQYPFSWTWGITGSCGYQLATGVNVLTNQSDLDLLIRCPTPAVMDQLVDLACFIKGLPCRIDVQVETPYGGFALSEWIRDKKVLLKTATGPVITNNPWLL</sequence>
<name>A0A3Q9JIA4_9GAMM</name>
<evidence type="ECO:0000256" key="1">
    <source>
        <dbReference type="ARBA" id="ARBA00022679"/>
    </source>
</evidence>
<dbReference type="InterPro" id="IPR017557">
    <property type="entry name" value="Holo-ACP_synthase"/>
</dbReference>
<dbReference type="Proteomes" id="UP000273143">
    <property type="component" value="Chromosome"/>
</dbReference>
<keyword evidence="6" id="KW-1185">Reference proteome</keyword>
<keyword evidence="1" id="KW-0808">Transferase</keyword>
<keyword evidence="2" id="KW-0548">Nucleotidyltransferase</keyword>
<dbReference type="InterPro" id="IPR048903">
    <property type="entry name" value="MdcG_N"/>
</dbReference>
<gene>
    <name evidence="5" type="ORF">DM558_04690</name>
</gene>
<organism evidence="5 6">
    <name type="scientific">Entomomonas moraniae</name>
    <dbReference type="NCBI Taxonomy" id="2213226"/>
    <lineage>
        <taxon>Bacteria</taxon>
        <taxon>Pseudomonadati</taxon>
        <taxon>Pseudomonadota</taxon>
        <taxon>Gammaproteobacteria</taxon>
        <taxon>Pseudomonadales</taxon>
        <taxon>Pseudomonadaceae</taxon>
        <taxon>Entomomonas</taxon>
    </lineage>
</organism>
<dbReference type="NCBIfam" id="TIGR03135">
    <property type="entry name" value="malonate_mdcG"/>
    <property type="match status" value="1"/>
</dbReference>
<feature type="domain" description="Phosphoribosyl-dephospho-CoA transferase MdcG N-terminal" evidence="4">
    <location>
        <begin position="4"/>
        <end position="77"/>
    </location>
</feature>
<dbReference type="NCBIfam" id="NF002332">
    <property type="entry name" value="PRK01293.1"/>
    <property type="match status" value="1"/>
</dbReference>
<dbReference type="RefSeq" id="WP_127162258.1">
    <property type="nucleotide sequence ID" value="NZ_CP029822.1"/>
</dbReference>
<dbReference type="InterPro" id="IPR049180">
    <property type="entry name" value="MdcG_C"/>
</dbReference>
<proteinExistence type="predicted"/>
<dbReference type="Pfam" id="PF20866">
    <property type="entry name" value="MdcG_N"/>
    <property type="match status" value="1"/>
</dbReference>
<dbReference type="EMBL" id="CP029822">
    <property type="protein sequence ID" value="AZS50115.1"/>
    <property type="molecule type" value="Genomic_DNA"/>
</dbReference>
<dbReference type="AlphaFoldDB" id="A0A3Q9JIA4"/>
<evidence type="ECO:0000259" key="3">
    <source>
        <dbReference type="Pfam" id="PF10620"/>
    </source>
</evidence>